<gene>
    <name evidence="1" type="ORF">WJX73_010499</name>
</gene>
<sequence length="216" mass="23876">MPEIGARLVKQQLASPELQQILACHALKSLSCKNLAALACSCPDLRGVAYSDDSIWAAAAASFLPPHHPSVSGLERAAIQSILQRRADACKLITSGGPYADTGTTIKHGTFKLDQLKDLHDKARTIEGDPVFAHNGKQELFRREHQEFVQFLTSGKRALLRTPYSQDKPTMTLSVWDLDQQATVSEVTMDWGELRLAFDDRLVLAWEIEVLKPPTS</sequence>
<organism evidence="1 2">
    <name type="scientific">Symbiochloris irregularis</name>
    <dbReference type="NCBI Taxonomy" id="706552"/>
    <lineage>
        <taxon>Eukaryota</taxon>
        <taxon>Viridiplantae</taxon>
        <taxon>Chlorophyta</taxon>
        <taxon>core chlorophytes</taxon>
        <taxon>Trebouxiophyceae</taxon>
        <taxon>Trebouxiales</taxon>
        <taxon>Trebouxiaceae</taxon>
        <taxon>Symbiochloris</taxon>
    </lineage>
</organism>
<proteinExistence type="predicted"/>
<dbReference type="EMBL" id="JALJOQ010000056">
    <property type="protein sequence ID" value="KAK9803798.1"/>
    <property type="molecule type" value="Genomic_DNA"/>
</dbReference>
<keyword evidence="2" id="KW-1185">Reference proteome</keyword>
<protein>
    <submittedName>
        <fullName evidence="1">Uncharacterized protein</fullName>
    </submittedName>
</protein>
<evidence type="ECO:0000313" key="2">
    <source>
        <dbReference type="Proteomes" id="UP001465755"/>
    </source>
</evidence>
<dbReference type="AlphaFoldDB" id="A0AAW1P5K8"/>
<accession>A0AAW1P5K8</accession>
<reference evidence="1 2" key="1">
    <citation type="journal article" date="2024" name="Nat. Commun.">
        <title>Phylogenomics reveals the evolutionary origins of lichenization in chlorophyte algae.</title>
        <authorList>
            <person name="Puginier C."/>
            <person name="Libourel C."/>
            <person name="Otte J."/>
            <person name="Skaloud P."/>
            <person name="Haon M."/>
            <person name="Grisel S."/>
            <person name="Petersen M."/>
            <person name="Berrin J.G."/>
            <person name="Delaux P.M."/>
            <person name="Dal Grande F."/>
            <person name="Keller J."/>
        </authorList>
    </citation>
    <scope>NUCLEOTIDE SEQUENCE [LARGE SCALE GENOMIC DNA]</scope>
    <source>
        <strain evidence="1 2">SAG 2036</strain>
    </source>
</reference>
<comment type="caution">
    <text evidence="1">The sequence shown here is derived from an EMBL/GenBank/DDBJ whole genome shotgun (WGS) entry which is preliminary data.</text>
</comment>
<evidence type="ECO:0000313" key="1">
    <source>
        <dbReference type="EMBL" id="KAK9803798.1"/>
    </source>
</evidence>
<name>A0AAW1P5K8_9CHLO</name>
<dbReference type="Proteomes" id="UP001465755">
    <property type="component" value="Unassembled WGS sequence"/>
</dbReference>